<evidence type="ECO:0000256" key="4">
    <source>
        <dbReference type="ARBA" id="ARBA00022825"/>
    </source>
</evidence>
<dbReference type="InterPro" id="IPR001478">
    <property type="entry name" value="PDZ"/>
</dbReference>
<dbReference type="InterPro" id="IPR005151">
    <property type="entry name" value="Tail-specific_protease"/>
</dbReference>
<evidence type="ECO:0000256" key="2">
    <source>
        <dbReference type="ARBA" id="ARBA00022670"/>
    </source>
</evidence>
<dbReference type="Pfam" id="PF03572">
    <property type="entry name" value="Peptidase_S41"/>
    <property type="match status" value="1"/>
</dbReference>
<dbReference type="GO" id="GO:0004175">
    <property type="term" value="F:endopeptidase activity"/>
    <property type="evidence" value="ECO:0007669"/>
    <property type="project" value="TreeGrafter"/>
</dbReference>
<dbReference type="EMBL" id="CADCUR010000271">
    <property type="protein sequence ID" value="CAA9421000.1"/>
    <property type="molecule type" value="Genomic_DNA"/>
</dbReference>
<evidence type="ECO:0000256" key="1">
    <source>
        <dbReference type="ARBA" id="ARBA00009179"/>
    </source>
</evidence>
<dbReference type="GO" id="GO:0006508">
    <property type="term" value="P:proteolysis"/>
    <property type="evidence" value="ECO:0007669"/>
    <property type="project" value="UniProtKB-KW"/>
</dbReference>
<evidence type="ECO:0000256" key="5">
    <source>
        <dbReference type="RuleBase" id="RU004404"/>
    </source>
</evidence>
<dbReference type="GO" id="GO:0030288">
    <property type="term" value="C:outer membrane-bounded periplasmic space"/>
    <property type="evidence" value="ECO:0007669"/>
    <property type="project" value="TreeGrafter"/>
</dbReference>
<dbReference type="SMART" id="SM00228">
    <property type="entry name" value="PDZ"/>
    <property type="match status" value="1"/>
</dbReference>
<dbReference type="CDD" id="cd07560">
    <property type="entry name" value="Peptidase_S41_CPP"/>
    <property type="match status" value="1"/>
</dbReference>
<evidence type="ECO:0000256" key="7">
    <source>
        <dbReference type="SAM" id="Phobius"/>
    </source>
</evidence>
<dbReference type="SMART" id="SM00245">
    <property type="entry name" value="TSPc"/>
    <property type="match status" value="1"/>
</dbReference>
<dbReference type="PANTHER" id="PTHR32060:SF22">
    <property type="entry name" value="CARBOXYL-TERMINAL-PROCESSING PEPTIDASE 3, CHLOROPLASTIC"/>
    <property type="match status" value="1"/>
</dbReference>
<proteinExistence type="inferred from homology"/>
<dbReference type="SUPFAM" id="SSF50156">
    <property type="entry name" value="PDZ domain-like"/>
    <property type="match status" value="1"/>
</dbReference>
<dbReference type="Gene3D" id="2.30.42.10">
    <property type="match status" value="1"/>
</dbReference>
<dbReference type="Gene3D" id="3.90.226.10">
    <property type="entry name" value="2-enoyl-CoA Hydratase, Chain A, domain 1"/>
    <property type="match status" value="1"/>
</dbReference>
<dbReference type="GO" id="GO:0008236">
    <property type="term" value="F:serine-type peptidase activity"/>
    <property type="evidence" value="ECO:0007669"/>
    <property type="project" value="UniProtKB-KW"/>
</dbReference>
<dbReference type="InterPro" id="IPR036034">
    <property type="entry name" value="PDZ_sf"/>
</dbReference>
<dbReference type="PROSITE" id="PS50106">
    <property type="entry name" value="PDZ"/>
    <property type="match status" value="1"/>
</dbReference>
<dbReference type="Pfam" id="PF17820">
    <property type="entry name" value="PDZ_6"/>
    <property type="match status" value="1"/>
</dbReference>
<evidence type="ECO:0000256" key="6">
    <source>
        <dbReference type="SAM" id="MobiDB-lite"/>
    </source>
</evidence>
<comment type="similarity">
    <text evidence="1 5">Belongs to the peptidase S41A family.</text>
</comment>
<evidence type="ECO:0000256" key="3">
    <source>
        <dbReference type="ARBA" id="ARBA00022801"/>
    </source>
</evidence>
<evidence type="ECO:0000259" key="8">
    <source>
        <dbReference type="PROSITE" id="PS50106"/>
    </source>
</evidence>
<accession>A0A6J4PVR2</accession>
<dbReference type="InterPro" id="IPR004447">
    <property type="entry name" value="Peptidase_S41A"/>
</dbReference>
<name>A0A6J4PVR2_9BACT</name>
<feature type="transmembrane region" description="Helical" evidence="7">
    <location>
        <begin position="7"/>
        <end position="26"/>
    </location>
</feature>
<dbReference type="CDD" id="cd06782">
    <property type="entry name" value="cpPDZ_CPP-like"/>
    <property type="match status" value="1"/>
</dbReference>
<feature type="domain" description="PDZ" evidence="8">
    <location>
        <begin position="93"/>
        <end position="159"/>
    </location>
</feature>
<dbReference type="InterPro" id="IPR041489">
    <property type="entry name" value="PDZ_6"/>
</dbReference>
<keyword evidence="7" id="KW-0812">Transmembrane</keyword>
<protein>
    <recommendedName>
        <fullName evidence="8">PDZ domain-containing protein</fullName>
    </recommendedName>
</protein>
<feature type="compositionally biased region" description="Basic and acidic residues" evidence="6">
    <location>
        <begin position="357"/>
        <end position="374"/>
    </location>
</feature>
<dbReference type="NCBIfam" id="TIGR00225">
    <property type="entry name" value="prc"/>
    <property type="match status" value="1"/>
</dbReference>
<dbReference type="PANTHER" id="PTHR32060">
    <property type="entry name" value="TAIL-SPECIFIC PROTEASE"/>
    <property type="match status" value="1"/>
</dbReference>
<feature type="compositionally biased region" description="Pro residues" evidence="6">
    <location>
        <begin position="397"/>
        <end position="410"/>
    </location>
</feature>
<keyword evidence="4 5" id="KW-0720">Serine protease</keyword>
<organism evidence="9">
    <name type="scientific">uncultured Pyrinomonadaceae bacterium</name>
    <dbReference type="NCBI Taxonomy" id="2283094"/>
    <lineage>
        <taxon>Bacteria</taxon>
        <taxon>Pseudomonadati</taxon>
        <taxon>Acidobacteriota</taxon>
        <taxon>Blastocatellia</taxon>
        <taxon>Blastocatellales</taxon>
        <taxon>Pyrinomonadaceae</taxon>
        <taxon>environmental samples</taxon>
    </lineage>
</organism>
<dbReference type="GO" id="GO:0007165">
    <property type="term" value="P:signal transduction"/>
    <property type="evidence" value="ECO:0007669"/>
    <property type="project" value="TreeGrafter"/>
</dbReference>
<dbReference type="Gene3D" id="3.30.750.44">
    <property type="match status" value="1"/>
</dbReference>
<reference evidence="9" key="1">
    <citation type="submission" date="2020-02" db="EMBL/GenBank/DDBJ databases">
        <authorList>
            <person name="Meier V. D."/>
        </authorList>
    </citation>
    <scope>NUCLEOTIDE SEQUENCE</scope>
    <source>
        <strain evidence="9">AVDCRST_MAG74</strain>
    </source>
</reference>
<evidence type="ECO:0000313" key="9">
    <source>
        <dbReference type="EMBL" id="CAA9421000.1"/>
    </source>
</evidence>
<keyword evidence="3 5" id="KW-0378">Hydrolase</keyword>
<sequence length="435" mass="46996">MSYRGKFFIVMVSVAISLYAVFGGILKNFPSFAQQPINDAGAQVRIFESVLQHIQNDYVDEPNLEKVRAGALRGLAYGLDPYSSYLTADQVKDFQAKKTTNNLVGIGAEFSQVSSYLYVISVTKNSPAEKAGLKAGDVIEYIENKATRDISLYDARQLLLGEPNSKVNLRVLRAGAKPQTIAVVRGGYKIPEVETRLEAGKVGVIKVYSLETGEAKDIRNRLTELAKQGVQKIILDLRGVSAGDINEAVEVANLFIKDGNLAQVIGRENKVTQTFAADAGKHLFDGKVVALIDLGTSGAAEVVAGAILDRQRGEVVGEKSFGAGTQQQLFTLRGGDGLLLTTAKWASPSGKPFLANERTDSGVKPSIEVKRPDTPEPLEVEDLIDQQEQEKQQPNPQATPTPVPSPTPKPNPEDLQLKKALELLQDKAQAAKAGE</sequence>
<feature type="region of interest" description="Disordered" evidence="6">
    <location>
        <begin position="349"/>
        <end position="416"/>
    </location>
</feature>
<keyword evidence="7" id="KW-1133">Transmembrane helix</keyword>
<feature type="compositionally biased region" description="Acidic residues" evidence="6">
    <location>
        <begin position="376"/>
        <end position="387"/>
    </location>
</feature>
<keyword evidence="7" id="KW-0472">Membrane</keyword>
<dbReference type="AlphaFoldDB" id="A0A6J4PVR2"/>
<dbReference type="InterPro" id="IPR029045">
    <property type="entry name" value="ClpP/crotonase-like_dom_sf"/>
</dbReference>
<gene>
    <name evidence="9" type="ORF">AVDCRST_MAG74-2973</name>
</gene>
<dbReference type="SUPFAM" id="SSF52096">
    <property type="entry name" value="ClpP/crotonase"/>
    <property type="match status" value="1"/>
</dbReference>
<keyword evidence="2 5" id="KW-0645">Protease</keyword>